<feature type="transmembrane region" description="Helical" evidence="2">
    <location>
        <begin position="39"/>
        <end position="57"/>
    </location>
</feature>
<protein>
    <submittedName>
        <fullName evidence="3">Uncharacterized protein</fullName>
    </submittedName>
</protein>
<accession>A0AAW0FVI2</accession>
<keyword evidence="2" id="KW-0812">Transmembrane</keyword>
<keyword evidence="4" id="KW-1185">Reference proteome</keyword>
<evidence type="ECO:0000313" key="3">
    <source>
        <dbReference type="EMBL" id="KAK7683429.1"/>
    </source>
</evidence>
<feature type="compositionally biased region" description="Acidic residues" evidence="1">
    <location>
        <begin position="162"/>
        <end position="172"/>
    </location>
</feature>
<proteinExistence type="predicted"/>
<organism evidence="3 4">
    <name type="scientific">Cerrena zonata</name>
    <dbReference type="NCBI Taxonomy" id="2478898"/>
    <lineage>
        <taxon>Eukaryota</taxon>
        <taxon>Fungi</taxon>
        <taxon>Dikarya</taxon>
        <taxon>Basidiomycota</taxon>
        <taxon>Agaricomycotina</taxon>
        <taxon>Agaricomycetes</taxon>
        <taxon>Polyporales</taxon>
        <taxon>Cerrenaceae</taxon>
        <taxon>Cerrena</taxon>
    </lineage>
</organism>
<name>A0AAW0FVI2_9APHY</name>
<keyword evidence="2" id="KW-0472">Membrane</keyword>
<keyword evidence="2" id="KW-1133">Transmembrane helix</keyword>
<reference evidence="3 4" key="1">
    <citation type="submission" date="2022-09" db="EMBL/GenBank/DDBJ databases">
        <authorList>
            <person name="Palmer J.M."/>
        </authorList>
    </citation>
    <scope>NUCLEOTIDE SEQUENCE [LARGE SCALE GENOMIC DNA]</scope>
    <source>
        <strain evidence="3 4">DSM 7382</strain>
    </source>
</reference>
<sequence>MIYGGSIQFGILLLLNILAVLLDVLAVASNSTGGPDVSAFINIQQALTSIVLSHFILNLRSIYHTTSNPLQTSSRQSSLYFASAIEGNMGATLSASFGSSRGEEKETEEIQYSAYPFSTGLADIKEINTSENMEEILDASPPSTTHNAEPLSSHPGPSTSAAEEEIELQEIV</sequence>
<dbReference type="AlphaFoldDB" id="A0AAW0FVI2"/>
<feature type="transmembrane region" description="Helical" evidence="2">
    <location>
        <begin position="7"/>
        <end position="27"/>
    </location>
</feature>
<comment type="caution">
    <text evidence="3">The sequence shown here is derived from an EMBL/GenBank/DDBJ whole genome shotgun (WGS) entry which is preliminary data.</text>
</comment>
<evidence type="ECO:0000313" key="4">
    <source>
        <dbReference type="Proteomes" id="UP001385951"/>
    </source>
</evidence>
<evidence type="ECO:0000256" key="2">
    <source>
        <dbReference type="SAM" id="Phobius"/>
    </source>
</evidence>
<gene>
    <name evidence="3" type="ORF">QCA50_013260</name>
</gene>
<evidence type="ECO:0000256" key="1">
    <source>
        <dbReference type="SAM" id="MobiDB-lite"/>
    </source>
</evidence>
<feature type="region of interest" description="Disordered" evidence="1">
    <location>
        <begin position="133"/>
        <end position="172"/>
    </location>
</feature>
<dbReference type="EMBL" id="JASBNA010000030">
    <property type="protein sequence ID" value="KAK7683429.1"/>
    <property type="molecule type" value="Genomic_DNA"/>
</dbReference>
<dbReference type="Proteomes" id="UP001385951">
    <property type="component" value="Unassembled WGS sequence"/>
</dbReference>